<dbReference type="Proteomes" id="UP001175271">
    <property type="component" value="Unassembled WGS sequence"/>
</dbReference>
<dbReference type="PROSITE" id="PS51379">
    <property type="entry name" value="4FE4S_FER_2"/>
    <property type="match status" value="1"/>
</dbReference>
<proteinExistence type="predicted"/>
<organism evidence="3 4">
    <name type="scientific">Steinernema hermaphroditum</name>
    <dbReference type="NCBI Taxonomy" id="289476"/>
    <lineage>
        <taxon>Eukaryota</taxon>
        <taxon>Metazoa</taxon>
        <taxon>Ecdysozoa</taxon>
        <taxon>Nematoda</taxon>
        <taxon>Chromadorea</taxon>
        <taxon>Rhabditida</taxon>
        <taxon>Tylenchina</taxon>
        <taxon>Panagrolaimomorpha</taxon>
        <taxon>Strongyloidoidea</taxon>
        <taxon>Steinernematidae</taxon>
        <taxon>Steinernema</taxon>
    </lineage>
</organism>
<dbReference type="InterPro" id="IPR017900">
    <property type="entry name" value="4Fe4S_Fe_S_CS"/>
</dbReference>
<feature type="chain" id="PRO_5041389084" description="4Fe-4S ferredoxin-type domain-containing protein" evidence="1">
    <location>
        <begin position="28"/>
        <end position="414"/>
    </location>
</feature>
<dbReference type="AlphaFoldDB" id="A0AA39GW95"/>
<dbReference type="PROSITE" id="PS00198">
    <property type="entry name" value="4FE4S_FER_1"/>
    <property type="match status" value="1"/>
</dbReference>
<gene>
    <name evidence="3" type="ORF">QR680_000674</name>
</gene>
<evidence type="ECO:0000256" key="1">
    <source>
        <dbReference type="SAM" id="SignalP"/>
    </source>
</evidence>
<dbReference type="EMBL" id="JAUCMV010000005">
    <property type="protein sequence ID" value="KAK0394301.1"/>
    <property type="molecule type" value="Genomic_DNA"/>
</dbReference>
<feature type="signal peptide" evidence="1">
    <location>
        <begin position="1"/>
        <end position="27"/>
    </location>
</feature>
<sequence length="414" mass="45206">MQVNLYTSLTILAVCCVLGESAIPVMGEALKTNQLLVVGVSGCRITFETPFSKWTCGMNLDGNTTISKSVCNWTSIVPLTEPYGSSTAPMKLPFFGYVDNKQVMSTKKVAEANNASRASSPCSCSCSTNAHAALEVVLTVVGITSRNAVEFATIMTVTIEAHVIVLTSGTVATTIDMIVIFISGIALVLNLHPVVAIVDSRSRKTPLVRHLVHRLPAGQERCFACKLCEPICPAQVFVERSQCWKRCFGQGPFWISVALIVTTGILGNLSKYIKSSGAADQTLLSVTTMCIRIQSYNNCSSFDSFGFFISGAVIVKRIWPPIKSDSSRLVAFGTILDLYCFCARFFQSDSRRITLMTFISHQMVLLRSLRFRHHHIPSAGLPAAVVNNTHLKEENKRESPVAEAQSVSFDAWLT</sequence>
<dbReference type="InterPro" id="IPR017896">
    <property type="entry name" value="4Fe4S_Fe-S-bd"/>
</dbReference>
<feature type="domain" description="4Fe-4S ferredoxin-type" evidence="2">
    <location>
        <begin position="213"/>
        <end position="242"/>
    </location>
</feature>
<comment type="caution">
    <text evidence="3">The sequence shown here is derived from an EMBL/GenBank/DDBJ whole genome shotgun (WGS) entry which is preliminary data.</text>
</comment>
<evidence type="ECO:0000259" key="2">
    <source>
        <dbReference type="PROSITE" id="PS51379"/>
    </source>
</evidence>
<protein>
    <recommendedName>
        <fullName evidence="2">4Fe-4S ferredoxin-type domain-containing protein</fullName>
    </recommendedName>
</protein>
<accession>A0AA39GW95</accession>
<evidence type="ECO:0000313" key="4">
    <source>
        <dbReference type="Proteomes" id="UP001175271"/>
    </source>
</evidence>
<reference evidence="3" key="1">
    <citation type="submission" date="2023-06" db="EMBL/GenBank/DDBJ databases">
        <title>Genomic analysis of the entomopathogenic nematode Steinernema hermaphroditum.</title>
        <authorList>
            <person name="Schwarz E.M."/>
            <person name="Heppert J.K."/>
            <person name="Baniya A."/>
            <person name="Schwartz H.T."/>
            <person name="Tan C.-H."/>
            <person name="Antoshechkin I."/>
            <person name="Sternberg P.W."/>
            <person name="Goodrich-Blair H."/>
            <person name="Dillman A.R."/>
        </authorList>
    </citation>
    <scope>NUCLEOTIDE SEQUENCE</scope>
    <source>
        <strain evidence="3">PS9179</strain>
        <tissue evidence="3">Whole animal</tissue>
    </source>
</reference>
<evidence type="ECO:0000313" key="3">
    <source>
        <dbReference type="EMBL" id="KAK0394301.1"/>
    </source>
</evidence>
<keyword evidence="4" id="KW-1185">Reference proteome</keyword>
<keyword evidence="1" id="KW-0732">Signal</keyword>
<name>A0AA39GW95_9BILA</name>